<keyword evidence="19" id="KW-0547">Nucleotide-binding</keyword>
<protein>
    <recommendedName>
        <fullName evidence="17">Dynein axonemal light chain 4</fullName>
    </recommendedName>
</protein>
<sequence length="790" mass="90115">MAALPLPTGHSGQTMADTGEGKKEEADYKRLHSFPLIRHTDMPEEMRVEAMELCVTACEKYATNNESAAKMIKETMDKKFGSSWHVVIGEGFGFEITHEIFDEYSGVETSQEVFNIEEGLKLLVLLIRQLCSCQSSHMNAAKSLFLHHGPEGEIGLICFVLAEILPHSNGERIGVGERNIVLSESGATESVSWRQLLGNGRTMGHERMENSSFSQQLMAGVCERGKLCHHIVSCFQNSKRMVRYLSSFIQRKLKAILCALLLLVVLIHMVLDLTLSTSNDSCGCTLKVTDPLGHPHVNDRPSVENKLNLRILQDFSGSNSSLEKGFHSTEPPRRDSRNSTFVHSQSSNQQAVEEKPTRTGRSKLAALFENPLYMISNPKITSRDKLFATKPKVNFFVKSSGSNERVNSEKTDVTLQKHNANPPWLHFYNGINRYELYARHDPVRQSLMDDLAMQKIISSVQKPGGTQLKLIMSFPNHGQALFKPMKQTRDQETPADFFYFSDFERHNAEIAAFHLDRILDFRRIPPVSGRLVNITKEIRDITTDTKLFKTFYTSPAGNVCFYGECSYYCSTEHALCGKPDQLEGSMAAFLPDKELAARQSWRSPWRRSYSKTKKAEWEMNEDYCAKVRQTEPYNKISRLLNLIDMTVLDFLMGNMDRHHYETFKKFGNDTFFLHLDNGRGFGRHSHDEMSILTPLKQCCIIKKSTFWRLELLATEPYRLSDVMRESLATDRLSPILSEPHLEALDRRLQKILVMVSDCMEKKGKKEEVLINDFKGEQYIILEKQGKKKTE</sequence>
<feature type="region of interest" description="Disordered" evidence="21">
    <location>
        <begin position="320"/>
        <end position="360"/>
    </location>
</feature>
<feature type="binding site" evidence="20">
    <location>
        <position position="676"/>
    </location>
    <ligand>
        <name>Mn(2+)</name>
        <dbReference type="ChEBI" id="CHEBI:29035"/>
    </ligand>
</feature>
<feature type="binding site" evidence="20">
    <location>
        <position position="504"/>
    </location>
    <ligand>
        <name>Mn(2+)</name>
        <dbReference type="ChEBI" id="CHEBI:29035"/>
    </ligand>
</feature>
<feature type="binding site" evidence="19">
    <location>
        <begin position="587"/>
        <end position="590"/>
    </location>
    <ligand>
        <name>ATP</name>
        <dbReference type="ChEBI" id="CHEBI:30616"/>
    </ligand>
</feature>
<keyword evidence="14" id="KW-0206">Cytoskeleton</keyword>
<evidence type="ECO:0000256" key="19">
    <source>
        <dbReference type="PIRSR" id="PIRSR624869-2"/>
    </source>
</evidence>
<evidence type="ECO:0000256" key="4">
    <source>
        <dbReference type="ARBA" id="ARBA00010156"/>
    </source>
</evidence>
<dbReference type="Pfam" id="PF06702">
    <property type="entry name" value="Fam20C"/>
    <property type="match status" value="1"/>
</dbReference>
<evidence type="ECO:0000256" key="13">
    <source>
        <dbReference type="ARBA" id="ARBA00023180"/>
    </source>
</evidence>
<dbReference type="GO" id="GO:0046872">
    <property type="term" value="F:metal ion binding"/>
    <property type="evidence" value="ECO:0007669"/>
    <property type="project" value="UniProtKB-KW"/>
</dbReference>
<dbReference type="CDD" id="cd10314">
    <property type="entry name" value="FAM20_C"/>
    <property type="match status" value="1"/>
</dbReference>
<comment type="similarity">
    <text evidence="3">Belongs to the FAM20 family.</text>
</comment>
<evidence type="ECO:0000256" key="10">
    <source>
        <dbReference type="ARBA" id="ARBA00023069"/>
    </source>
</evidence>
<dbReference type="InterPro" id="IPR037177">
    <property type="entry name" value="DLC_sf"/>
</dbReference>
<keyword evidence="13" id="KW-0325">Glycoprotein</keyword>
<evidence type="ECO:0000256" key="1">
    <source>
        <dbReference type="ARBA" id="ARBA00004430"/>
    </source>
</evidence>
<evidence type="ECO:0000256" key="11">
    <source>
        <dbReference type="ARBA" id="ARBA00023157"/>
    </source>
</evidence>
<evidence type="ECO:0000256" key="9">
    <source>
        <dbReference type="ARBA" id="ARBA00023034"/>
    </source>
</evidence>
<evidence type="ECO:0000256" key="16">
    <source>
        <dbReference type="ARBA" id="ARBA00057688"/>
    </source>
</evidence>
<dbReference type="GO" id="GO:0005930">
    <property type="term" value="C:axoneme"/>
    <property type="evidence" value="ECO:0007669"/>
    <property type="project" value="UniProtKB-SubCell"/>
</dbReference>
<dbReference type="GO" id="GO:0005874">
    <property type="term" value="C:microtubule"/>
    <property type="evidence" value="ECO:0007669"/>
    <property type="project" value="UniProtKB-KW"/>
</dbReference>
<feature type="domain" description="FAM20 C-terminal" evidence="22">
    <location>
        <begin position="551"/>
        <end position="766"/>
    </location>
</feature>
<reference evidence="23" key="1">
    <citation type="journal article" date="2023" name="DNA Res.">
        <title>Chromosome-level genome assembly of Phrynocephalus forsythii using third-generation DNA sequencing and Hi-C analysis.</title>
        <authorList>
            <person name="Qi Y."/>
            <person name="Zhao W."/>
            <person name="Zhao Y."/>
            <person name="Niu C."/>
            <person name="Cao S."/>
            <person name="Zhang Y."/>
        </authorList>
    </citation>
    <scope>NUCLEOTIDE SEQUENCE</scope>
    <source>
        <tissue evidence="23">Muscle</tissue>
    </source>
</reference>
<evidence type="ECO:0000256" key="14">
    <source>
        <dbReference type="ARBA" id="ARBA00023212"/>
    </source>
</evidence>
<dbReference type="GO" id="GO:0016773">
    <property type="term" value="F:phosphotransferase activity, alcohol group as acceptor"/>
    <property type="evidence" value="ECO:0007669"/>
    <property type="project" value="TreeGrafter"/>
</dbReference>
<feature type="active site" evidence="18">
    <location>
        <position position="656"/>
    </location>
</feature>
<evidence type="ECO:0000256" key="20">
    <source>
        <dbReference type="PIRSR" id="PIRSR624869-3"/>
    </source>
</evidence>
<dbReference type="Gene3D" id="3.30.740.10">
    <property type="entry name" value="Protein Inhibitor Of Neuronal Nitric Oxide Synthase"/>
    <property type="match status" value="1"/>
</dbReference>
<dbReference type="InterPro" id="IPR009581">
    <property type="entry name" value="FAM20_C"/>
</dbReference>
<keyword evidence="20" id="KW-0464">Manganese</keyword>
<feature type="binding site" evidence="19">
    <location>
        <position position="676"/>
    </location>
    <ligand>
        <name>ATP</name>
        <dbReference type="ChEBI" id="CHEBI:30616"/>
    </ligand>
</feature>
<evidence type="ECO:0000256" key="7">
    <source>
        <dbReference type="ARBA" id="ARBA00022701"/>
    </source>
</evidence>
<keyword evidence="20" id="KW-0479">Metal-binding</keyword>
<comment type="function">
    <text evidence="16">Force generating protein of respiratory cilia. Produces force towards the minus ends of microtubules. Dynein has ATPase activity.</text>
</comment>
<evidence type="ECO:0000313" key="24">
    <source>
        <dbReference type="Proteomes" id="UP001142489"/>
    </source>
</evidence>
<feature type="region of interest" description="Disordered" evidence="21">
    <location>
        <begin position="1"/>
        <end position="25"/>
    </location>
</feature>
<evidence type="ECO:0000256" key="12">
    <source>
        <dbReference type="ARBA" id="ARBA00023175"/>
    </source>
</evidence>
<evidence type="ECO:0000313" key="23">
    <source>
        <dbReference type="EMBL" id="KAJ7330079.1"/>
    </source>
</evidence>
<dbReference type="InterPro" id="IPR024869">
    <property type="entry name" value="FAM20"/>
</dbReference>
<dbReference type="OrthoDB" id="8583677at2759"/>
<keyword evidence="10" id="KW-0969">Cilium</keyword>
<dbReference type="PANTHER" id="PTHR12450:SF25">
    <property type="entry name" value="FAM20 C-TERMINAL DOMAIN-CONTAINING PROTEIN"/>
    <property type="match status" value="1"/>
</dbReference>
<evidence type="ECO:0000256" key="8">
    <source>
        <dbReference type="ARBA" id="ARBA00023017"/>
    </source>
</evidence>
<keyword evidence="7" id="KW-0493">Microtubule</keyword>
<dbReference type="CDD" id="cd21453">
    <property type="entry name" value="DLC-like_DNAL4"/>
    <property type="match status" value="1"/>
</dbReference>
<evidence type="ECO:0000256" key="5">
    <source>
        <dbReference type="ARBA" id="ARBA00011655"/>
    </source>
</evidence>
<gene>
    <name evidence="23" type="ORF">JRQ81_016253</name>
</gene>
<comment type="similarity">
    <text evidence="4">Belongs to the dynein light chain family.</text>
</comment>
<dbReference type="Pfam" id="PF01221">
    <property type="entry name" value="Dynein_light"/>
    <property type="match status" value="1"/>
</dbReference>
<feature type="compositionally biased region" description="Basic and acidic residues" evidence="21">
    <location>
        <begin position="324"/>
        <end position="337"/>
    </location>
</feature>
<feature type="binding site" evidence="19">
    <location>
        <position position="483"/>
    </location>
    <ligand>
        <name>ATP</name>
        <dbReference type="ChEBI" id="CHEBI:30616"/>
    </ligand>
</feature>
<keyword evidence="6" id="KW-0963">Cytoplasm</keyword>
<keyword evidence="8" id="KW-0243">Dynein</keyword>
<dbReference type="PANTHER" id="PTHR12450">
    <property type="entry name" value="DENTIN MATRIX PROTEIN 4 PROTEIN FAM20"/>
    <property type="match status" value="1"/>
</dbReference>
<keyword evidence="24" id="KW-1185">Reference proteome</keyword>
<comment type="caution">
    <text evidence="23">The sequence shown here is derived from an EMBL/GenBank/DDBJ whole genome shotgun (WGS) entry which is preliminary data.</text>
</comment>
<comment type="subcellular location">
    <subcellularLocation>
        <location evidence="1">Cytoplasm</location>
        <location evidence="1">Cytoskeleton</location>
        <location evidence="1">Cilium axoneme</location>
    </subcellularLocation>
    <subcellularLocation>
        <location evidence="2">Golgi apparatus</location>
    </subcellularLocation>
</comment>
<feature type="binding site" evidence="19">
    <location>
        <position position="504"/>
    </location>
    <ligand>
        <name>ATP</name>
        <dbReference type="ChEBI" id="CHEBI:30616"/>
    </ligand>
</feature>
<evidence type="ECO:0000256" key="2">
    <source>
        <dbReference type="ARBA" id="ARBA00004555"/>
    </source>
</evidence>
<evidence type="ECO:0000256" key="21">
    <source>
        <dbReference type="SAM" id="MobiDB-lite"/>
    </source>
</evidence>
<dbReference type="GO" id="GO:0070166">
    <property type="term" value="P:enamel mineralization"/>
    <property type="evidence" value="ECO:0007669"/>
    <property type="project" value="TreeGrafter"/>
</dbReference>
<dbReference type="GO" id="GO:0007017">
    <property type="term" value="P:microtubule-based process"/>
    <property type="evidence" value="ECO:0007669"/>
    <property type="project" value="InterPro"/>
</dbReference>
<accession>A0A9Q1B2V9</accession>
<dbReference type="SMART" id="SM01375">
    <property type="entry name" value="Dynein_light"/>
    <property type="match status" value="1"/>
</dbReference>
<keyword evidence="19" id="KW-0067">ATP-binding</keyword>
<comment type="cofactor">
    <cofactor evidence="20">
        <name>Mn(2+)</name>
        <dbReference type="ChEBI" id="CHEBI:29035"/>
    </cofactor>
</comment>
<keyword evidence="11" id="KW-1015">Disulfide bond</keyword>
<evidence type="ECO:0000256" key="17">
    <source>
        <dbReference type="ARBA" id="ARBA00069494"/>
    </source>
</evidence>
<dbReference type="AlphaFoldDB" id="A0A9Q1B2V9"/>
<feature type="binding site" evidence="19">
    <location>
        <position position="661"/>
    </location>
    <ligand>
        <name>ATP</name>
        <dbReference type="ChEBI" id="CHEBI:30616"/>
    </ligand>
</feature>
<dbReference type="SUPFAM" id="SSF54648">
    <property type="entry name" value="DLC"/>
    <property type="match status" value="1"/>
</dbReference>
<evidence type="ECO:0000259" key="22">
    <source>
        <dbReference type="Pfam" id="PF06702"/>
    </source>
</evidence>
<keyword evidence="12" id="KW-0505">Motor protein</keyword>
<dbReference type="GO" id="GO:0030286">
    <property type="term" value="C:dynein complex"/>
    <property type="evidence" value="ECO:0007669"/>
    <property type="project" value="UniProtKB-KW"/>
</dbReference>
<evidence type="ECO:0000256" key="3">
    <source>
        <dbReference type="ARBA" id="ARBA00006557"/>
    </source>
</evidence>
<dbReference type="GO" id="GO:0005524">
    <property type="term" value="F:ATP binding"/>
    <property type="evidence" value="ECO:0007669"/>
    <property type="project" value="UniProtKB-KW"/>
</dbReference>
<evidence type="ECO:0000256" key="15">
    <source>
        <dbReference type="ARBA" id="ARBA00023273"/>
    </source>
</evidence>
<dbReference type="InterPro" id="IPR001372">
    <property type="entry name" value="Dynein_light_chain_typ-1/2"/>
</dbReference>
<feature type="compositionally biased region" description="Polar residues" evidence="21">
    <location>
        <begin position="338"/>
        <end position="351"/>
    </location>
</feature>
<proteinExistence type="inferred from homology"/>
<evidence type="ECO:0000256" key="6">
    <source>
        <dbReference type="ARBA" id="ARBA00022490"/>
    </source>
</evidence>
<organism evidence="23 24">
    <name type="scientific">Phrynocephalus forsythii</name>
    <dbReference type="NCBI Taxonomy" id="171643"/>
    <lineage>
        <taxon>Eukaryota</taxon>
        <taxon>Metazoa</taxon>
        <taxon>Chordata</taxon>
        <taxon>Craniata</taxon>
        <taxon>Vertebrata</taxon>
        <taxon>Euteleostomi</taxon>
        <taxon>Lepidosauria</taxon>
        <taxon>Squamata</taxon>
        <taxon>Bifurcata</taxon>
        <taxon>Unidentata</taxon>
        <taxon>Episquamata</taxon>
        <taxon>Toxicofera</taxon>
        <taxon>Iguania</taxon>
        <taxon>Acrodonta</taxon>
        <taxon>Agamidae</taxon>
        <taxon>Agaminae</taxon>
        <taxon>Phrynocephalus</taxon>
    </lineage>
</organism>
<keyword evidence="15" id="KW-0966">Cell projection</keyword>
<dbReference type="EMBL" id="JAPFRF010000006">
    <property type="protein sequence ID" value="KAJ7330079.1"/>
    <property type="molecule type" value="Genomic_DNA"/>
</dbReference>
<dbReference type="GO" id="GO:0005794">
    <property type="term" value="C:Golgi apparatus"/>
    <property type="evidence" value="ECO:0007669"/>
    <property type="project" value="UniProtKB-SubCell"/>
</dbReference>
<comment type="subunit">
    <text evidence="5">Consists of at least two heavy chains and a number of intermediate and light chains.</text>
</comment>
<name>A0A9Q1B2V9_9SAUR</name>
<dbReference type="FunFam" id="3.30.740.10:FF:000002">
    <property type="entry name" value="Dynein light chain"/>
    <property type="match status" value="1"/>
</dbReference>
<feature type="binding site" evidence="19">
    <location>
        <position position="467"/>
    </location>
    <ligand>
        <name>ATP</name>
        <dbReference type="ChEBI" id="CHEBI:30616"/>
    </ligand>
</feature>
<dbReference type="Proteomes" id="UP001142489">
    <property type="component" value="Unassembled WGS sequence"/>
</dbReference>
<keyword evidence="9" id="KW-0333">Golgi apparatus</keyword>
<evidence type="ECO:0000256" key="18">
    <source>
        <dbReference type="PIRSR" id="PIRSR624869-1"/>
    </source>
</evidence>